<dbReference type="PRINTS" id="PR00320">
    <property type="entry name" value="GPROTEINBRPT"/>
</dbReference>
<name>A0A0K9P7A4_ZOSMR</name>
<dbReference type="Proteomes" id="UP000036987">
    <property type="component" value="Unassembled WGS sequence"/>
</dbReference>
<dbReference type="EMBL" id="LFYR01001090">
    <property type="protein sequence ID" value="KMZ64898.1"/>
    <property type="molecule type" value="Genomic_DNA"/>
</dbReference>
<comment type="caution">
    <text evidence="9">The sequence shown here is derived from an EMBL/GenBank/DDBJ whole genome shotgun (WGS) entry which is preliminary data.</text>
</comment>
<proteinExistence type="predicted"/>
<dbReference type="InterPro" id="IPR001841">
    <property type="entry name" value="Znf_RING"/>
</dbReference>
<dbReference type="GO" id="GO:0008270">
    <property type="term" value="F:zinc ion binding"/>
    <property type="evidence" value="ECO:0007669"/>
    <property type="project" value="UniProtKB-KW"/>
</dbReference>
<feature type="repeat" description="WD" evidence="7">
    <location>
        <begin position="566"/>
        <end position="605"/>
    </location>
</feature>
<keyword evidence="2" id="KW-0479">Metal-binding</keyword>
<dbReference type="InterPro" id="IPR001680">
    <property type="entry name" value="WD40_rpt"/>
</dbReference>
<dbReference type="OMA" id="WKCINGS"/>
<evidence type="ECO:0000256" key="5">
    <source>
        <dbReference type="ARBA" id="ARBA00022833"/>
    </source>
</evidence>
<evidence type="ECO:0000313" key="10">
    <source>
        <dbReference type="Proteomes" id="UP000036987"/>
    </source>
</evidence>
<dbReference type="STRING" id="29655.A0A0K9P7A4"/>
<feature type="repeat" description="WD" evidence="7">
    <location>
        <begin position="697"/>
        <end position="736"/>
    </location>
</feature>
<dbReference type="AlphaFoldDB" id="A0A0K9P7A4"/>
<evidence type="ECO:0000256" key="1">
    <source>
        <dbReference type="ARBA" id="ARBA00022574"/>
    </source>
</evidence>
<dbReference type="SMART" id="SM00320">
    <property type="entry name" value="WD40"/>
    <property type="match status" value="6"/>
</dbReference>
<reference evidence="10" key="1">
    <citation type="journal article" date="2016" name="Nature">
        <title>The genome of the seagrass Zostera marina reveals angiosperm adaptation to the sea.</title>
        <authorList>
            <person name="Olsen J.L."/>
            <person name="Rouze P."/>
            <person name="Verhelst B."/>
            <person name="Lin Y.-C."/>
            <person name="Bayer T."/>
            <person name="Collen J."/>
            <person name="Dattolo E."/>
            <person name="De Paoli E."/>
            <person name="Dittami S."/>
            <person name="Maumus F."/>
            <person name="Michel G."/>
            <person name="Kersting A."/>
            <person name="Lauritano C."/>
            <person name="Lohaus R."/>
            <person name="Toepel M."/>
            <person name="Tonon T."/>
            <person name="Vanneste K."/>
            <person name="Amirebrahimi M."/>
            <person name="Brakel J."/>
            <person name="Bostroem C."/>
            <person name="Chovatia M."/>
            <person name="Grimwood J."/>
            <person name="Jenkins J.W."/>
            <person name="Jueterbock A."/>
            <person name="Mraz A."/>
            <person name="Stam W.T."/>
            <person name="Tice H."/>
            <person name="Bornberg-Bauer E."/>
            <person name="Green P.J."/>
            <person name="Pearson G.A."/>
            <person name="Procaccini G."/>
            <person name="Duarte C.M."/>
            <person name="Schmutz J."/>
            <person name="Reusch T.B.H."/>
            <person name="Van de Peer Y."/>
        </authorList>
    </citation>
    <scope>NUCLEOTIDE SEQUENCE [LARGE SCALE GENOMIC DNA]</scope>
    <source>
        <strain evidence="10">cv. Finnish</strain>
    </source>
</reference>
<dbReference type="Gene3D" id="2.130.10.10">
    <property type="entry name" value="YVTN repeat-like/Quinoprotein amine dehydrogenase"/>
    <property type="match status" value="2"/>
</dbReference>
<dbReference type="PROSITE" id="PS00518">
    <property type="entry name" value="ZF_RING_1"/>
    <property type="match status" value="1"/>
</dbReference>
<keyword evidence="10" id="KW-1185">Reference proteome</keyword>
<dbReference type="InterPro" id="IPR013083">
    <property type="entry name" value="Znf_RING/FYVE/PHD"/>
</dbReference>
<keyword evidence="5" id="KW-0862">Zinc</keyword>
<dbReference type="PANTHER" id="PTHR44489:SF11">
    <property type="entry name" value="WD REPEAT DOMAIN 86"/>
    <property type="match status" value="1"/>
</dbReference>
<keyword evidence="4 6" id="KW-0863">Zinc-finger</keyword>
<evidence type="ECO:0000256" key="7">
    <source>
        <dbReference type="PROSITE-ProRule" id="PRU00221"/>
    </source>
</evidence>
<protein>
    <recommendedName>
        <fullName evidence="8">RING-type domain-containing protein</fullName>
    </recommendedName>
</protein>
<dbReference type="InterPro" id="IPR011009">
    <property type="entry name" value="Kinase-like_dom_sf"/>
</dbReference>
<evidence type="ECO:0000256" key="6">
    <source>
        <dbReference type="PROSITE-ProRule" id="PRU00175"/>
    </source>
</evidence>
<sequence length="858" mass="95448">MDDSCIDQQLDSGSNFPIVEMEPPECPVCLQVYDNTDTVPRVLSCGHTICEYCIVKLLLAPSSTETFTKAIFRCPICTQLISCPGPISSNNSLPKNIDLLRFCSHLSSTNFDRKPKPPLPLPPSPDESIPVTWDHRLFSDWKHWTVPSEAVNLDSIVKTAGVTIGRFADHVSEVRGLCVEASRMVSIVAVGSSPVNVVGKAVRLSYLGRIIDVVSRMGEKERNGLVLILKAFSRQRRGFVKIYGLWMNPREEKGDSLLYLICEWLHSDISCLLIESEEDHNGLDRNLLVPGMIGMELCEAMTSLHSSGIVCGCFSLSCFRIDVYGHCYLDLNYMLMSAKQFHEKIGNVGWINENNLMESLVPASPEMFALLCDKNGFFKSDSNVILGHGSDVWSLACVLVMIFLKNAFHSTKIMKCLFDADFIHLSQDTHKIWLDKIVVGLKESLVGKQFFTLIQVIQSCLSYDSGNRPLASDVWKSIRESLIKTKIDHVRATDIPVVKGNLYCLLTFDPVSLRKQTRSIAKSLDIYHEVDSLNISGADADQINGEEICGDIVSGLCKGSFRSQTLDGHRHSVRKLAIGGGYLFSSSDDKTIRVWSLQDFSHLQTFKGHEHIIMALVVFESNEVLCISGDVGGFIFVWSITASIDQGPLKKWREHNDWRYTGVHSLAVLGSQYICSGSGDKSIKLWSLQDYSLVCAVEAHKSTVSSLIVDNGIIYSGSWDGTVRLWKLDDEHFTLAELQNVSSRSGFSVLSVSVNGDLIAATYDNGCVQIWRNDVPMKLLQIENGPIFASHIDKRWLLTGGWDKSIKIQELSENEFQVDAEMVGSIDCGSVITSLLLWGGKIFVGLSNNSIKVYYQQS</sequence>
<dbReference type="SUPFAM" id="SSF56112">
    <property type="entry name" value="Protein kinase-like (PK-like)"/>
    <property type="match status" value="1"/>
</dbReference>
<dbReference type="Pfam" id="PF00400">
    <property type="entry name" value="WD40"/>
    <property type="match status" value="5"/>
</dbReference>
<dbReference type="InterPro" id="IPR027370">
    <property type="entry name" value="Znf-RING_euk"/>
</dbReference>
<dbReference type="InterPro" id="IPR015943">
    <property type="entry name" value="WD40/YVTN_repeat-like_dom_sf"/>
</dbReference>
<accession>A0A0K9P7A4</accession>
<evidence type="ECO:0000256" key="4">
    <source>
        <dbReference type="ARBA" id="ARBA00022771"/>
    </source>
</evidence>
<keyword evidence="1 7" id="KW-0853">WD repeat</keyword>
<dbReference type="SMART" id="SM00184">
    <property type="entry name" value="RING"/>
    <property type="match status" value="1"/>
</dbReference>
<dbReference type="Gene3D" id="1.10.510.10">
    <property type="entry name" value="Transferase(Phosphotransferase) domain 1"/>
    <property type="match status" value="1"/>
</dbReference>
<gene>
    <name evidence="9" type="ORF">ZOSMA_345G00140</name>
</gene>
<feature type="domain" description="RING-type" evidence="8">
    <location>
        <begin position="26"/>
        <end position="78"/>
    </location>
</feature>
<dbReference type="PROSITE" id="PS50294">
    <property type="entry name" value="WD_REPEATS_REGION"/>
    <property type="match status" value="2"/>
</dbReference>
<dbReference type="PROSITE" id="PS50082">
    <property type="entry name" value="WD_REPEATS_2"/>
    <property type="match status" value="2"/>
</dbReference>
<dbReference type="SUPFAM" id="SSF50978">
    <property type="entry name" value="WD40 repeat-like"/>
    <property type="match status" value="1"/>
</dbReference>
<evidence type="ECO:0000256" key="3">
    <source>
        <dbReference type="ARBA" id="ARBA00022737"/>
    </source>
</evidence>
<dbReference type="OrthoDB" id="674604at2759"/>
<dbReference type="Pfam" id="PF13445">
    <property type="entry name" value="zf-RING_UBOX"/>
    <property type="match status" value="1"/>
</dbReference>
<dbReference type="Gene3D" id="3.30.40.10">
    <property type="entry name" value="Zinc/RING finger domain, C3HC4 (zinc finger)"/>
    <property type="match status" value="1"/>
</dbReference>
<keyword evidence="3" id="KW-0677">Repeat</keyword>
<dbReference type="PANTHER" id="PTHR44489">
    <property type="match status" value="1"/>
</dbReference>
<dbReference type="InterPro" id="IPR036322">
    <property type="entry name" value="WD40_repeat_dom_sf"/>
</dbReference>
<dbReference type="PROSITE" id="PS50089">
    <property type="entry name" value="ZF_RING_2"/>
    <property type="match status" value="1"/>
</dbReference>
<dbReference type="SUPFAM" id="SSF57850">
    <property type="entry name" value="RING/U-box"/>
    <property type="match status" value="1"/>
</dbReference>
<evidence type="ECO:0000259" key="8">
    <source>
        <dbReference type="PROSITE" id="PS50089"/>
    </source>
</evidence>
<dbReference type="InterPro" id="IPR020472">
    <property type="entry name" value="WD40_PAC1"/>
</dbReference>
<evidence type="ECO:0000256" key="2">
    <source>
        <dbReference type="ARBA" id="ARBA00022723"/>
    </source>
</evidence>
<dbReference type="InterPro" id="IPR017907">
    <property type="entry name" value="Znf_RING_CS"/>
</dbReference>
<evidence type="ECO:0000313" key="9">
    <source>
        <dbReference type="EMBL" id="KMZ64898.1"/>
    </source>
</evidence>
<organism evidence="9 10">
    <name type="scientific">Zostera marina</name>
    <name type="common">Eelgrass</name>
    <dbReference type="NCBI Taxonomy" id="29655"/>
    <lineage>
        <taxon>Eukaryota</taxon>
        <taxon>Viridiplantae</taxon>
        <taxon>Streptophyta</taxon>
        <taxon>Embryophyta</taxon>
        <taxon>Tracheophyta</taxon>
        <taxon>Spermatophyta</taxon>
        <taxon>Magnoliopsida</taxon>
        <taxon>Liliopsida</taxon>
        <taxon>Zosteraceae</taxon>
        <taxon>Zostera</taxon>
    </lineage>
</organism>
<dbReference type="InterPro" id="IPR044715">
    <property type="entry name" value="WDR86-like"/>
</dbReference>